<dbReference type="PROSITE" id="PS00041">
    <property type="entry name" value="HTH_ARAC_FAMILY_1"/>
    <property type="match status" value="1"/>
</dbReference>
<evidence type="ECO:0000256" key="2">
    <source>
        <dbReference type="ARBA" id="ARBA00023125"/>
    </source>
</evidence>
<dbReference type="PROSITE" id="PS01124">
    <property type="entry name" value="HTH_ARAC_FAMILY_2"/>
    <property type="match status" value="1"/>
</dbReference>
<dbReference type="InterPro" id="IPR009057">
    <property type="entry name" value="Homeodomain-like_sf"/>
</dbReference>
<evidence type="ECO:0000256" key="1">
    <source>
        <dbReference type="ARBA" id="ARBA00023015"/>
    </source>
</evidence>
<dbReference type="PRINTS" id="PR00032">
    <property type="entry name" value="HTHARAC"/>
</dbReference>
<dbReference type="OrthoDB" id="9776971at2"/>
<evidence type="ECO:0000259" key="4">
    <source>
        <dbReference type="PROSITE" id="PS01124"/>
    </source>
</evidence>
<evidence type="ECO:0000256" key="3">
    <source>
        <dbReference type="ARBA" id="ARBA00023163"/>
    </source>
</evidence>
<dbReference type="InterPro" id="IPR020449">
    <property type="entry name" value="Tscrpt_reg_AraC-type_HTH"/>
</dbReference>
<dbReference type="PANTHER" id="PTHR43280">
    <property type="entry name" value="ARAC-FAMILY TRANSCRIPTIONAL REGULATOR"/>
    <property type="match status" value="1"/>
</dbReference>
<dbReference type="RefSeq" id="WP_139606256.1">
    <property type="nucleotide sequence ID" value="NZ_VDCQ01000063.1"/>
</dbReference>
<keyword evidence="2" id="KW-0238">DNA-binding</keyword>
<evidence type="ECO:0000313" key="5">
    <source>
        <dbReference type="EMBL" id="TNJ62227.1"/>
    </source>
</evidence>
<keyword evidence="3" id="KW-0804">Transcription</keyword>
<protein>
    <submittedName>
        <fullName evidence="5">Helix-turn-helix domain-containing protein</fullName>
    </submittedName>
</protein>
<keyword evidence="6" id="KW-1185">Reference proteome</keyword>
<dbReference type="SUPFAM" id="SSF46689">
    <property type="entry name" value="Homeodomain-like"/>
    <property type="match status" value="2"/>
</dbReference>
<dbReference type="InterPro" id="IPR014710">
    <property type="entry name" value="RmlC-like_jellyroll"/>
</dbReference>
<dbReference type="GO" id="GO:0003700">
    <property type="term" value="F:DNA-binding transcription factor activity"/>
    <property type="evidence" value="ECO:0007669"/>
    <property type="project" value="InterPro"/>
</dbReference>
<comment type="caution">
    <text evidence="5">The sequence shown here is derived from an EMBL/GenBank/DDBJ whole genome shotgun (WGS) entry which is preliminary data.</text>
</comment>
<dbReference type="Pfam" id="PF02311">
    <property type="entry name" value="AraC_binding"/>
    <property type="match status" value="1"/>
</dbReference>
<name>A0A5C4T1T8_9BACL</name>
<feature type="domain" description="HTH araC/xylS-type" evidence="4">
    <location>
        <begin position="191"/>
        <end position="289"/>
    </location>
</feature>
<dbReference type="SMART" id="SM00342">
    <property type="entry name" value="HTH_ARAC"/>
    <property type="match status" value="1"/>
</dbReference>
<dbReference type="Proteomes" id="UP000307943">
    <property type="component" value="Unassembled WGS sequence"/>
</dbReference>
<keyword evidence="1" id="KW-0805">Transcription regulation</keyword>
<dbReference type="InterPro" id="IPR018060">
    <property type="entry name" value="HTH_AraC"/>
</dbReference>
<dbReference type="InterPro" id="IPR037923">
    <property type="entry name" value="HTH-like"/>
</dbReference>
<dbReference type="InterPro" id="IPR003313">
    <property type="entry name" value="AraC-bd"/>
</dbReference>
<dbReference type="Gene3D" id="1.10.10.60">
    <property type="entry name" value="Homeodomain-like"/>
    <property type="match status" value="2"/>
</dbReference>
<dbReference type="InterPro" id="IPR018062">
    <property type="entry name" value="HTH_AraC-typ_CS"/>
</dbReference>
<dbReference type="PANTHER" id="PTHR43280:SF2">
    <property type="entry name" value="HTH-TYPE TRANSCRIPTIONAL REGULATOR EXSA"/>
    <property type="match status" value="1"/>
</dbReference>
<organism evidence="5 6">
    <name type="scientific">Paenibacillus hemerocallicola</name>
    <dbReference type="NCBI Taxonomy" id="1172614"/>
    <lineage>
        <taxon>Bacteria</taxon>
        <taxon>Bacillati</taxon>
        <taxon>Bacillota</taxon>
        <taxon>Bacilli</taxon>
        <taxon>Bacillales</taxon>
        <taxon>Paenibacillaceae</taxon>
        <taxon>Paenibacillus</taxon>
    </lineage>
</organism>
<reference evidence="5 6" key="1">
    <citation type="submission" date="2019-05" db="EMBL/GenBank/DDBJ databases">
        <title>We sequenced the genome of Paenibacillus hemerocallicola KCTC 33185 for further insight into its adaptation and study the phylogeny of Paenibacillus.</title>
        <authorList>
            <person name="Narsing Rao M.P."/>
        </authorList>
    </citation>
    <scope>NUCLEOTIDE SEQUENCE [LARGE SCALE GENOMIC DNA]</scope>
    <source>
        <strain evidence="5 6">KCTC 33185</strain>
    </source>
</reference>
<dbReference type="AlphaFoldDB" id="A0A5C4T1T8"/>
<dbReference type="GO" id="GO:0043565">
    <property type="term" value="F:sequence-specific DNA binding"/>
    <property type="evidence" value="ECO:0007669"/>
    <property type="project" value="InterPro"/>
</dbReference>
<dbReference type="Pfam" id="PF12833">
    <property type="entry name" value="HTH_18"/>
    <property type="match status" value="1"/>
</dbReference>
<sequence length="313" mass="34908">MSIYPIYQDVIAEMNFKAGDLPFFMFRYSIKRTPLHYHDFIEFTYILEGDGTQTVNGTPYSIQPGTVSLILPQHLHEAESGDGSYIRKYGCLFDIHMLGESSGDSDWIERLLASGSRLPSCLNLASPQADRMLRIFEELYEESCVPDGIGHHSLVRAKLTEALLLFVRLGAGDDWPRSPFIGESAAKASFRSIIGYMHVHFQQPMTLQELAMQFGVSVAYITRSFRLYKGVSFLDYLHGLRMNRAAGLLVTSAIPITDIALEVGFESFRTFSRVFRETFGRTPSEFRAAGGVQPTLEAVRSSAGSESTEIAGT</sequence>
<accession>A0A5C4T1T8</accession>
<dbReference type="EMBL" id="VDCQ01000063">
    <property type="protein sequence ID" value="TNJ62227.1"/>
    <property type="molecule type" value="Genomic_DNA"/>
</dbReference>
<proteinExistence type="predicted"/>
<dbReference type="Gene3D" id="2.60.120.10">
    <property type="entry name" value="Jelly Rolls"/>
    <property type="match status" value="1"/>
</dbReference>
<dbReference type="SUPFAM" id="SSF51215">
    <property type="entry name" value="Regulatory protein AraC"/>
    <property type="match status" value="1"/>
</dbReference>
<evidence type="ECO:0000313" key="6">
    <source>
        <dbReference type="Proteomes" id="UP000307943"/>
    </source>
</evidence>
<gene>
    <name evidence="5" type="ORF">FE784_31565</name>
</gene>